<dbReference type="PANTHER" id="PTHR45860">
    <property type="entry name" value="TRANSLATION INITIATION FACTOR EIF-2B SUBUNIT ALPHA"/>
    <property type="match status" value="1"/>
</dbReference>
<dbReference type="PANTHER" id="PTHR45860:SF1">
    <property type="entry name" value="TRANSLATION INITIATION FACTOR EIF-2B SUBUNIT ALPHA"/>
    <property type="match status" value="1"/>
</dbReference>
<dbReference type="Gene3D" id="1.20.120.1070">
    <property type="entry name" value="Translation initiation factor eIF-2B, N-terminal domain"/>
    <property type="match status" value="1"/>
</dbReference>
<dbReference type="InParanoid" id="D8LNE0"/>
<evidence type="ECO:0000313" key="11">
    <source>
        <dbReference type="Proteomes" id="UP000002630"/>
    </source>
</evidence>
<evidence type="ECO:0000256" key="1">
    <source>
        <dbReference type="ARBA" id="ARBA00004514"/>
    </source>
</evidence>
<evidence type="ECO:0000256" key="7">
    <source>
        <dbReference type="ARBA" id="ARBA00044236"/>
    </source>
</evidence>
<accession>D8LNE0</accession>
<evidence type="ECO:0000256" key="3">
    <source>
        <dbReference type="ARBA" id="ARBA00022490"/>
    </source>
</evidence>
<evidence type="ECO:0000256" key="4">
    <source>
        <dbReference type="ARBA" id="ARBA00022540"/>
    </source>
</evidence>
<dbReference type="GO" id="GO:0005829">
    <property type="term" value="C:cytosol"/>
    <property type="evidence" value="ECO:0007669"/>
    <property type="project" value="UniProtKB-SubCell"/>
</dbReference>
<keyword evidence="3" id="KW-0963">Cytoplasm</keyword>
<comment type="similarity">
    <text evidence="2 9">Belongs to the eIF-2B alpha/beta/delta subunits family.</text>
</comment>
<dbReference type="InterPro" id="IPR042528">
    <property type="entry name" value="elF-2B_alpha_N"/>
</dbReference>
<name>D8LNE0_ECTSI</name>
<keyword evidence="4 10" id="KW-0396">Initiation factor</keyword>
<dbReference type="GO" id="GO:0005851">
    <property type="term" value="C:eukaryotic translation initiation factor 2B complex"/>
    <property type="evidence" value="ECO:0007669"/>
    <property type="project" value="TreeGrafter"/>
</dbReference>
<dbReference type="EMBL" id="FN648641">
    <property type="protein sequence ID" value="CBN77297.1"/>
    <property type="molecule type" value="Genomic_DNA"/>
</dbReference>
<gene>
    <name evidence="10" type="primary">EIF2Balpha</name>
    <name evidence="10" type="ORF">Esi_0044_0085</name>
</gene>
<dbReference type="Proteomes" id="UP000002630">
    <property type="component" value="Linkage Group LG22"/>
</dbReference>
<dbReference type="InterPro" id="IPR000649">
    <property type="entry name" value="IF-2B-related"/>
</dbReference>
<comment type="subcellular location">
    <subcellularLocation>
        <location evidence="1">Cytoplasm</location>
        <location evidence="1">Cytosol</location>
    </subcellularLocation>
</comment>
<dbReference type="InterPro" id="IPR042529">
    <property type="entry name" value="IF_2B-like_C"/>
</dbReference>
<sequence length="320" mass="34656">MDEGRKVISDDFARQLSPETALPVAAIKTLIGVIRRSTNTTIRGMEAELKEAIQLMEDKMETDSPDNSRSTISLTSGCQLFLRHVSRFVAESVGEEGFDESCKQQLLHRGERFAEVSETSREQIARLGHNFVRDGTVVLTHGYSRCALHLLLMAAETKVTLACSLREGRPDGAGFKAAAALSKVGVPVTVVLDSAVGYHMEMADLCVTGAEGVLENGGIVNKVGTFQMAVLAKAYNVPFYVAAESYKFARLFPLDQRDLPKGKIPRAPFAAPEGTPESVATFSPSVDYTSAEYITLLFTDLGALTPSAVSDELIRLYGEA</sequence>
<comment type="subunit">
    <text evidence="8">Component of the translation initiation factor 2B (eIF2B) complex which is a heterodecamer of two sets of five different subunits: alpha, beta, gamma, delta and epsilon. Subunits alpha, beta and delta comprise a regulatory subcomplex and subunits epsilon and gamma comprise a catalytic subcomplex. Within the complex, the hexameric regulatory complex resides at the center, with the two heterodimeric catalytic subcomplexes bound on opposite sides.</text>
</comment>
<evidence type="ECO:0000256" key="5">
    <source>
        <dbReference type="ARBA" id="ARBA00022917"/>
    </source>
</evidence>
<dbReference type="OMA" id="GDWESCK"/>
<evidence type="ECO:0000313" key="10">
    <source>
        <dbReference type="EMBL" id="CBN77297.1"/>
    </source>
</evidence>
<evidence type="ECO:0000256" key="6">
    <source>
        <dbReference type="ARBA" id="ARBA00044208"/>
    </source>
</evidence>
<dbReference type="GO" id="GO:0005085">
    <property type="term" value="F:guanyl-nucleotide exchange factor activity"/>
    <property type="evidence" value="ECO:0007669"/>
    <property type="project" value="TreeGrafter"/>
</dbReference>
<dbReference type="Gene3D" id="3.40.50.10470">
    <property type="entry name" value="Translation initiation factor eif-2b, domain 2"/>
    <property type="match status" value="1"/>
</dbReference>
<dbReference type="SUPFAM" id="SSF100950">
    <property type="entry name" value="NagB/RpiA/CoA transferase-like"/>
    <property type="match status" value="1"/>
</dbReference>
<protein>
    <recommendedName>
        <fullName evidence="6">Translation initiation factor eIF2B subunit alpha</fullName>
    </recommendedName>
    <alternativeName>
        <fullName evidence="7">eIF2B GDP-GTP exchange factor subunit alpha</fullName>
    </alternativeName>
</protein>
<dbReference type="Pfam" id="PF01008">
    <property type="entry name" value="IF-2B"/>
    <property type="match status" value="1"/>
</dbReference>
<reference evidence="10 11" key="1">
    <citation type="journal article" date="2010" name="Nature">
        <title>The Ectocarpus genome and the independent evolution of multicellularity in brown algae.</title>
        <authorList>
            <person name="Cock J.M."/>
            <person name="Sterck L."/>
            <person name="Rouze P."/>
            <person name="Scornet D."/>
            <person name="Allen A.E."/>
            <person name="Amoutzias G."/>
            <person name="Anthouard V."/>
            <person name="Artiguenave F."/>
            <person name="Aury J.M."/>
            <person name="Badger J.H."/>
            <person name="Beszteri B."/>
            <person name="Billiau K."/>
            <person name="Bonnet E."/>
            <person name="Bothwell J.H."/>
            <person name="Bowler C."/>
            <person name="Boyen C."/>
            <person name="Brownlee C."/>
            <person name="Carrano C.J."/>
            <person name="Charrier B."/>
            <person name="Cho G.Y."/>
            <person name="Coelho S.M."/>
            <person name="Collen J."/>
            <person name="Corre E."/>
            <person name="Da Silva C."/>
            <person name="Delage L."/>
            <person name="Delaroque N."/>
            <person name="Dittami S.M."/>
            <person name="Doulbeau S."/>
            <person name="Elias M."/>
            <person name="Farnham G."/>
            <person name="Gachon C.M."/>
            <person name="Gschloessl B."/>
            <person name="Heesch S."/>
            <person name="Jabbari K."/>
            <person name="Jubin C."/>
            <person name="Kawai H."/>
            <person name="Kimura K."/>
            <person name="Kloareg B."/>
            <person name="Kupper F.C."/>
            <person name="Lang D."/>
            <person name="Le Bail A."/>
            <person name="Leblanc C."/>
            <person name="Lerouge P."/>
            <person name="Lohr M."/>
            <person name="Lopez P.J."/>
            <person name="Martens C."/>
            <person name="Maumus F."/>
            <person name="Michel G."/>
            <person name="Miranda-Saavedra D."/>
            <person name="Morales J."/>
            <person name="Moreau H."/>
            <person name="Motomura T."/>
            <person name="Nagasato C."/>
            <person name="Napoli C.A."/>
            <person name="Nelson D.R."/>
            <person name="Nyvall-Collen P."/>
            <person name="Peters A.F."/>
            <person name="Pommier C."/>
            <person name="Potin P."/>
            <person name="Poulain J."/>
            <person name="Quesneville H."/>
            <person name="Read B."/>
            <person name="Rensing S.A."/>
            <person name="Ritter A."/>
            <person name="Rousvoal S."/>
            <person name="Samanta M."/>
            <person name="Samson G."/>
            <person name="Schroeder D.C."/>
            <person name="Segurens B."/>
            <person name="Strittmatter M."/>
            <person name="Tonon T."/>
            <person name="Tregear J.W."/>
            <person name="Valentin K."/>
            <person name="von Dassow P."/>
            <person name="Yamagishi T."/>
            <person name="Van de Peer Y."/>
            <person name="Wincker P."/>
        </authorList>
    </citation>
    <scope>NUCLEOTIDE SEQUENCE [LARGE SCALE GENOMIC DNA]</scope>
    <source>
        <strain evidence="11">Ec32 / CCAP1310/4</strain>
    </source>
</reference>
<dbReference type="GO" id="GO:0003743">
    <property type="term" value="F:translation initiation factor activity"/>
    <property type="evidence" value="ECO:0007669"/>
    <property type="project" value="UniProtKB-KW"/>
</dbReference>
<dbReference type="OrthoDB" id="10249309at2759"/>
<dbReference type="InterPro" id="IPR051501">
    <property type="entry name" value="eIF2B_alpha/beta/delta"/>
</dbReference>
<evidence type="ECO:0000256" key="2">
    <source>
        <dbReference type="ARBA" id="ARBA00007251"/>
    </source>
</evidence>
<dbReference type="AlphaFoldDB" id="D8LNE0"/>
<dbReference type="InterPro" id="IPR037171">
    <property type="entry name" value="NagB/RpiA_transferase-like"/>
</dbReference>
<evidence type="ECO:0000256" key="9">
    <source>
        <dbReference type="RuleBase" id="RU003814"/>
    </source>
</evidence>
<organism evidence="10 11">
    <name type="scientific">Ectocarpus siliculosus</name>
    <name type="common">Brown alga</name>
    <name type="synonym">Conferva siliculosa</name>
    <dbReference type="NCBI Taxonomy" id="2880"/>
    <lineage>
        <taxon>Eukaryota</taxon>
        <taxon>Sar</taxon>
        <taxon>Stramenopiles</taxon>
        <taxon>Ochrophyta</taxon>
        <taxon>PX clade</taxon>
        <taxon>Phaeophyceae</taxon>
        <taxon>Ectocarpales</taxon>
        <taxon>Ectocarpaceae</taxon>
        <taxon>Ectocarpus</taxon>
    </lineage>
</organism>
<keyword evidence="5" id="KW-0648">Protein biosynthesis</keyword>
<dbReference type="eggNOG" id="KOG1466">
    <property type="taxonomic scope" value="Eukaryota"/>
</dbReference>
<dbReference type="STRING" id="2880.D8LNE0"/>
<keyword evidence="11" id="KW-1185">Reference proteome</keyword>
<proteinExistence type="inferred from homology"/>
<dbReference type="FunCoup" id="D8LNE0">
    <property type="interactions" value="475"/>
</dbReference>
<dbReference type="EMBL" id="FN649747">
    <property type="protein sequence ID" value="CBN77297.1"/>
    <property type="molecule type" value="Genomic_DNA"/>
</dbReference>
<evidence type="ECO:0000256" key="8">
    <source>
        <dbReference type="ARBA" id="ARBA00046432"/>
    </source>
</evidence>